<gene>
    <name evidence="2" type="ORF">APLA_LOCUS13647</name>
</gene>
<feature type="compositionally biased region" description="Low complexity" evidence="1">
    <location>
        <begin position="27"/>
        <end position="50"/>
    </location>
</feature>
<organism evidence="2 3">
    <name type="scientific">Arctia plantaginis</name>
    <name type="common">Wood tiger moth</name>
    <name type="synonym">Phalaena plantaginis</name>
    <dbReference type="NCBI Taxonomy" id="874455"/>
    <lineage>
        <taxon>Eukaryota</taxon>
        <taxon>Metazoa</taxon>
        <taxon>Ecdysozoa</taxon>
        <taxon>Arthropoda</taxon>
        <taxon>Hexapoda</taxon>
        <taxon>Insecta</taxon>
        <taxon>Pterygota</taxon>
        <taxon>Neoptera</taxon>
        <taxon>Endopterygota</taxon>
        <taxon>Lepidoptera</taxon>
        <taxon>Glossata</taxon>
        <taxon>Ditrysia</taxon>
        <taxon>Noctuoidea</taxon>
        <taxon>Erebidae</taxon>
        <taxon>Arctiinae</taxon>
        <taxon>Arctia</taxon>
    </lineage>
</organism>
<dbReference type="AlphaFoldDB" id="A0A8S1B326"/>
<accession>A0A8S1B326</accession>
<evidence type="ECO:0000256" key="1">
    <source>
        <dbReference type="SAM" id="MobiDB-lite"/>
    </source>
</evidence>
<feature type="region of interest" description="Disordered" evidence="1">
    <location>
        <begin position="1"/>
        <end position="60"/>
    </location>
</feature>
<name>A0A8S1B326_ARCPL</name>
<reference evidence="2 3" key="1">
    <citation type="submission" date="2020-04" db="EMBL/GenBank/DDBJ databases">
        <authorList>
            <person name="Wallbank WR R."/>
            <person name="Pardo Diaz C."/>
            <person name="Kozak K."/>
            <person name="Martin S."/>
            <person name="Jiggins C."/>
            <person name="Moest M."/>
            <person name="Warren A I."/>
            <person name="Byers J.R.P. K."/>
            <person name="Montejo-Kovacevich G."/>
            <person name="Yen C E."/>
        </authorList>
    </citation>
    <scope>NUCLEOTIDE SEQUENCE [LARGE SCALE GENOMIC DNA]</scope>
</reference>
<dbReference type="EMBL" id="CADEBC010000558">
    <property type="protein sequence ID" value="CAB3252716.1"/>
    <property type="molecule type" value="Genomic_DNA"/>
</dbReference>
<keyword evidence="3" id="KW-1185">Reference proteome</keyword>
<evidence type="ECO:0000313" key="2">
    <source>
        <dbReference type="EMBL" id="CAB3252716.1"/>
    </source>
</evidence>
<comment type="caution">
    <text evidence="2">The sequence shown here is derived from an EMBL/GenBank/DDBJ whole genome shotgun (WGS) entry which is preliminary data.</text>
</comment>
<evidence type="ECO:0000313" key="3">
    <source>
        <dbReference type="Proteomes" id="UP000494106"/>
    </source>
</evidence>
<sequence>MNQQFTGMSQRGFRGRGGYRPHYEEGYQNFNNNYGYNNNNAPPQNNNQPRGRGRPGRAAKNIVPISEWRILETNRVQAVMKRRANQ</sequence>
<dbReference type="Proteomes" id="UP000494106">
    <property type="component" value="Unassembled WGS sequence"/>
</dbReference>
<protein>
    <submittedName>
        <fullName evidence="2">Uncharacterized protein</fullName>
    </submittedName>
</protein>
<proteinExistence type="predicted"/>